<comment type="similarity">
    <text evidence="1">Belongs to the MecA family.</text>
</comment>
<comment type="subunit">
    <text evidence="2">Homodimer.</text>
</comment>
<dbReference type="Pfam" id="PF05389">
    <property type="entry name" value="MecA"/>
    <property type="match status" value="1"/>
</dbReference>
<dbReference type="Proteomes" id="UP001238088">
    <property type="component" value="Unassembled WGS sequence"/>
</dbReference>
<evidence type="ECO:0000256" key="2">
    <source>
        <dbReference type="ARBA" id="ARBA00011738"/>
    </source>
</evidence>
<evidence type="ECO:0000256" key="1">
    <source>
        <dbReference type="ARBA" id="ARBA00005397"/>
    </source>
</evidence>
<dbReference type="InterPro" id="IPR038471">
    <property type="entry name" value="MecA_C_sf"/>
</dbReference>
<dbReference type="Gene3D" id="3.30.70.1950">
    <property type="match status" value="1"/>
</dbReference>
<dbReference type="PANTHER" id="PTHR39161">
    <property type="entry name" value="ADAPTER PROTEIN MECA"/>
    <property type="match status" value="1"/>
</dbReference>
<sequence>MHLERLNYNKIKIFLTLDDLVDRGLTKEDIWKDSLKWHQLFHEMLEEASDEFGVDIYGTVAVEVFSMQAQGMVMIVTMEEQIEGDEEEELQDGFVDLQIDIGECENILYEIDDFENVINLAKRLKTVHLPESCLISKDGRFYLFVPCLDREDEPKVFAILAEYGTLSLKSIHVLLEYGNPIFRENAIFELNQYFN</sequence>
<dbReference type="PIRSF" id="PIRSF029008">
    <property type="entry name" value="MecA"/>
    <property type="match status" value="1"/>
</dbReference>
<evidence type="ECO:0000313" key="3">
    <source>
        <dbReference type="EMBL" id="MDQ0271108.1"/>
    </source>
</evidence>
<keyword evidence="4" id="KW-1185">Reference proteome</keyword>
<accession>A0ABU0AIM0</accession>
<proteinExistence type="inferred from homology"/>
<gene>
    <name evidence="3" type="ORF">J2S17_002995</name>
</gene>
<protein>
    <submittedName>
        <fullName evidence="3">Adapter protein MecA 1/2</fullName>
    </submittedName>
</protein>
<dbReference type="EMBL" id="JAUSUB010000012">
    <property type="protein sequence ID" value="MDQ0271108.1"/>
    <property type="molecule type" value="Genomic_DNA"/>
</dbReference>
<reference evidence="3 4" key="1">
    <citation type="submission" date="2023-07" db="EMBL/GenBank/DDBJ databases">
        <title>Genomic Encyclopedia of Type Strains, Phase IV (KMG-IV): sequencing the most valuable type-strain genomes for metagenomic binning, comparative biology and taxonomic classification.</title>
        <authorList>
            <person name="Goeker M."/>
        </authorList>
    </citation>
    <scope>NUCLEOTIDE SEQUENCE [LARGE SCALE GENOMIC DNA]</scope>
    <source>
        <strain evidence="3 4">DSM 23494</strain>
    </source>
</reference>
<name>A0ABU0AIM0_9BACI</name>
<dbReference type="NCBIfam" id="NF002781">
    <property type="entry name" value="PRK02899.1"/>
    <property type="match status" value="1"/>
</dbReference>
<evidence type="ECO:0000313" key="4">
    <source>
        <dbReference type="Proteomes" id="UP001238088"/>
    </source>
</evidence>
<organism evidence="3 4">
    <name type="scientific">Cytobacillus purgationiresistens</name>
    <dbReference type="NCBI Taxonomy" id="863449"/>
    <lineage>
        <taxon>Bacteria</taxon>
        <taxon>Bacillati</taxon>
        <taxon>Bacillota</taxon>
        <taxon>Bacilli</taxon>
        <taxon>Bacillales</taxon>
        <taxon>Bacillaceae</taxon>
        <taxon>Cytobacillus</taxon>
    </lineage>
</organism>
<comment type="caution">
    <text evidence="3">The sequence shown here is derived from an EMBL/GenBank/DDBJ whole genome shotgun (WGS) entry which is preliminary data.</text>
</comment>
<dbReference type="InterPro" id="IPR008681">
    <property type="entry name" value="Neg-reg_MecA"/>
</dbReference>
<dbReference type="PANTHER" id="PTHR39161:SF2">
    <property type="entry name" value="ADAPTER PROTEIN MECA 2"/>
    <property type="match status" value="1"/>
</dbReference>
<dbReference type="RefSeq" id="WP_307476058.1">
    <property type="nucleotide sequence ID" value="NZ_JAUSUB010000012.1"/>
</dbReference>